<dbReference type="Pfam" id="PF04937">
    <property type="entry name" value="DUF659"/>
    <property type="match status" value="1"/>
</dbReference>
<protein>
    <submittedName>
        <fullName evidence="8">Predicted protein putative</fullName>
    </submittedName>
</protein>
<dbReference type="GO" id="GO:0005634">
    <property type="term" value="C:nucleus"/>
    <property type="evidence" value="ECO:0007669"/>
    <property type="project" value="UniProtKB-SubCell"/>
</dbReference>
<organism evidence="8">
    <name type="scientific">Albugo laibachii Nc14</name>
    <dbReference type="NCBI Taxonomy" id="890382"/>
    <lineage>
        <taxon>Eukaryota</taxon>
        <taxon>Sar</taxon>
        <taxon>Stramenopiles</taxon>
        <taxon>Oomycota</taxon>
        <taxon>Peronosporomycetes</taxon>
        <taxon>Albuginales</taxon>
        <taxon>Albuginaceae</taxon>
        <taxon>Albugo</taxon>
    </lineage>
</organism>
<proteinExistence type="predicted"/>
<gene>
    <name evidence="8" type="primary">AlNc14C105G6204</name>
    <name evidence="8" type="ORF">ALNC14_070170</name>
</gene>
<dbReference type="HOGENOM" id="CLU_661249_0_0_1"/>
<evidence type="ECO:0000259" key="7">
    <source>
        <dbReference type="Pfam" id="PF04937"/>
    </source>
</evidence>
<evidence type="ECO:0000256" key="1">
    <source>
        <dbReference type="ARBA" id="ARBA00004123"/>
    </source>
</evidence>
<reference evidence="8" key="2">
    <citation type="submission" date="2011-02" db="EMBL/GenBank/DDBJ databases">
        <authorList>
            <person name="MacLean D."/>
        </authorList>
    </citation>
    <scope>NUCLEOTIDE SEQUENCE</scope>
</reference>
<reference evidence="8" key="1">
    <citation type="journal article" date="2011" name="PLoS Biol.">
        <title>Gene gain and loss during evolution of obligate parasitism in the white rust pathogen of Arabidopsis thaliana.</title>
        <authorList>
            <person name="Kemen E."/>
            <person name="Gardiner A."/>
            <person name="Schultz-Larsen T."/>
            <person name="Kemen A.C."/>
            <person name="Balmuth A.L."/>
            <person name="Robert-Seilaniantz A."/>
            <person name="Bailey K."/>
            <person name="Holub E."/>
            <person name="Studholme D.J."/>
            <person name="Maclean D."/>
            <person name="Jones J.D."/>
        </authorList>
    </citation>
    <scope>NUCLEOTIDE SEQUENCE</scope>
</reference>
<dbReference type="SUPFAM" id="SSF53098">
    <property type="entry name" value="Ribonuclease H-like"/>
    <property type="match status" value="1"/>
</dbReference>
<evidence type="ECO:0000256" key="4">
    <source>
        <dbReference type="ARBA" id="ARBA00022833"/>
    </source>
</evidence>
<feature type="compositionally biased region" description="Basic and acidic residues" evidence="6">
    <location>
        <begin position="1"/>
        <end position="28"/>
    </location>
</feature>
<dbReference type="GO" id="GO:0008270">
    <property type="term" value="F:zinc ion binding"/>
    <property type="evidence" value="ECO:0007669"/>
    <property type="project" value="UniProtKB-KW"/>
</dbReference>
<feature type="domain" description="DUF659" evidence="7">
    <location>
        <begin position="311"/>
        <end position="428"/>
    </location>
</feature>
<evidence type="ECO:0000313" key="8">
    <source>
        <dbReference type="EMBL" id="CCA20874.1"/>
    </source>
</evidence>
<dbReference type="InterPro" id="IPR012337">
    <property type="entry name" value="RNaseH-like_sf"/>
</dbReference>
<dbReference type="PANTHER" id="PTHR46481:SF10">
    <property type="entry name" value="ZINC FINGER BED DOMAIN-CONTAINING PROTEIN 39"/>
    <property type="match status" value="1"/>
</dbReference>
<evidence type="ECO:0000256" key="3">
    <source>
        <dbReference type="ARBA" id="ARBA00022771"/>
    </source>
</evidence>
<sequence>MKNDQMKKKMVEKEVDSRDGEKRCRRSDSPVASVHLPASEKESSGLGQQNVWTKGSADRDNIPYNNSTEEEEISKYSGSDVSQCAAECSVRSGDDTIAEIEQNTANAIASINKGKWKDGEGILKDSVTRTKSKLGGKLVSMVWKFYYMSTEKNSVTRRARVKCKFCHFELDGRPERMLSHSENYKDIIPHDRHQVYTMLALKQKFTLGEDPLSRKKNGGVQSEHLYPTSGNKVATSTTLRSHFGVLKLTAAEQEKNNELLTKSIIDGGISFSFIENIFFRRFMKSIRPAYNIISKWKMINKLLPQQAAFCSIQMLEEHEGQNDLTPSLDGWDDRKGRSIFAFIASCRDLKQPFLLDIVDLSSMRHTAENLKDQIVQVLQRLGIGMQKLRAVVTDNPAVMQKFRRLLTSDYPHMIELRCFAHAVNLLVSGYLRNGIPKNALKKSCRLISYFNESQYWSAAINSWAKK</sequence>
<dbReference type="AlphaFoldDB" id="F0WHZ7"/>
<dbReference type="EMBL" id="FR824150">
    <property type="protein sequence ID" value="CCA20874.1"/>
    <property type="molecule type" value="Genomic_DNA"/>
</dbReference>
<dbReference type="PANTHER" id="PTHR46481">
    <property type="entry name" value="ZINC FINGER BED DOMAIN-CONTAINING PROTEIN 4"/>
    <property type="match status" value="1"/>
</dbReference>
<keyword evidence="5" id="KW-0539">Nucleus</keyword>
<name>F0WHZ7_9STRA</name>
<keyword evidence="4" id="KW-0862">Zinc</keyword>
<comment type="subcellular location">
    <subcellularLocation>
        <location evidence="1">Nucleus</location>
    </subcellularLocation>
</comment>
<evidence type="ECO:0000256" key="2">
    <source>
        <dbReference type="ARBA" id="ARBA00022723"/>
    </source>
</evidence>
<accession>F0WHZ7</accession>
<feature type="region of interest" description="Disordered" evidence="6">
    <location>
        <begin position="1"/>
        <end position="76"/>
    </location>
</feature>
<dbReference type="InterPro" id="IPR052035">
    <property type="entry name" value="ZnF_BED_domain_contain"/>
</dbReference>
<keyword evidence="2" id="KW-0479">Metal-binding</keyword>
<evidence type="ECO:0000256" key="6">
    <source>
        <dbReference type="SAM" id="MobiDB-lite"/>
    </source>
</evidence>
<evidence type="ECO:0000256" key="5">
    <source>
        <dbReference type="ARBA" id="ARBA00023242"/>
    </source>
</evidence>
<dbReference type="InterPro" id="IPR007021">
    <property type="entry name" value="DUF659"/>
</dbReference>
<keyword evidence="3" id="KW-0863">Zinc-finger</keyword>